<dbReference type="CDD" id="cd03443">
    <property type="entry name" value="PaaI_thioesterase"/>
    <property type="match status" value="1"/>
</dbReference>
<dbReference type="OMA" id="KTIHIWE"/>
<dbReference type="EMBL" id="CM035422">
    <property type="protein sequence ID" value="KAH7373450.1"/>
    <property type="molecule type" value="Genomic_DNA"/>
</dbReference>
<evidence type="ECO:0000313" key="3">
    <source>
        <dbReference type="EMBL" id="KAH7373450.1"/>
    </source>
</evidence>
<dbReference type="PANTHER" id="PTHR43240:SF5">
    <property type="entry name" value="1,4-DIHYDROXY-2-NAPHTHOYL-COA THIOESTERASE 1"/>
    <property type="match status" value="1"/>
</dbReference>
<dbReference type="GO" id="GO:0042372">
    <property type="term" value="P:phylloquinone biosynthetic process"/>
    <property type="evidence" value="ECO:0007669"/>
    <property type="project" value="TreeGrafter"/>
</dbReference>
<organism evidence="3 4">
    <name type="scientific">Ceratopteris richardii</name>
    <name type="common">Triangle waterfern</name>
    <dbReference type="NCBI Taxonomy" id="49495"/>
    <lineage>
        <taxon>Eukaryota</taxon>
        <taxon>Viridiplantae</taxon>
        <taxon>Streptophyta</taxon>
        <taxon>Embryophyta</taxon>
        <taxon>Tracheophyta</taxon>
        <taxon>Polypodiopsida</taxon>
        <taxon>Polypodiidae</taxon>
        <taxon>Polypodiales</taxon>
        <taxon>Pteridineae</taxon>
        <taxon>Pteridaceae</taxon>
        <taxon>Parkerioideae</taxon>
        <taxon>Ceratopteris</taxon>
    </lineage>
</organism>
<dbReference type="Proteomes" id="UP000825935">
    <property type="component" value="Chromosome 17"/>
</dbReference>
<feature type="domain" description="Thioesterase" evidence="2">
    <location>
        <begin position="51"/>
        <end position="125"/>
    </location>
</feature>
<keyword evidence="4" id="KW-1185">Reference proteome</keyword>
<evidence type="ECO:0000256" key="1">
    <source>
        <dbReference type="ARBA" id="ARBA00022801"/>
    </source>
</evidence>
<dbReference type="InterPro" id="IPR029069">
    <property type="entry name" value="HotDog_dom_sf"/>
</dbReference>
<dbReference type="Pfam" id="PF03061">
    <property type="entry name" value="4HBT"/>
    <property type="match status" value="1"/>
</dbReference>
<sequence length="164" mass="17607">MATSVEGKEQQTMGDAILEESLKFIGFRLEHVSPGCVRGRFTVDNRSAQLFGVLHGGVSGLVAESLASLGAVAASGMQRVAGLQLSINHLTAAPIGTEVFVLAKPSRVGKRIQVWDVTFFDAKTVEQNDNYRTTIAVARVTIMAGLAGQSMGDYEQELRLQARL</sequence>
<dbReference type="Gene3D" id="3.10.129.10">
    <property type="entry name" value="Hotdog Thioesterase"/>
    <property type="match status" value="1"/>
</dbReference>
<evidence type="ECO:0000259" key="2">
    <source>
        <dbReference type="Pfam" id="PF03061"/>
    </source>
</evidence>
<dbReference type="OrthoDB" id="46529at2759"/>
<dbReference type="InterPro" id="IPR006683">
    <property type="entry name" value="Thioestr_dom"/>
</dbReference>
<protein>
    <recommendedName>
        <fullName evidence="2">Thioesterase domain-containing protein</fullName>
    </recommendedName>
</protein>
<comment type="caution">
    <text evidence="3">The sequence shown here is derived from an EMBL/GenBank/DDBJ whole genome shotgun (WGS) entry which is preliminary data.</text>
</comment>
<gene>
    <name evidence="3" type="ORF">KP509_17G056600</name>
</gene>
<proteinExistence type="predicted"/>
<dbReference type="InterPro" id="IPR003736">
    <property type="entry name" value="PAAI_dom"/>
</dbReference>
<dbReference type="SUPFAM" id="SSF54637">
    <property type="entry name" value="Thioesterase/thiol ester dehydrase-isomerase"/>
    <property type="match status" value="1"/>
</dbReference>
<keyword evidence="1" id="KW-0378">Hydrolase</keyword>
<accession>A0A8T2SZQ1</accession>
<dbReference type="PANTHER" id="PTHR43240">
    <property type="entry name" value="1,4-DIHYDROXY-2-NAPHTHOYL-COA THIOESTERASE 1"/>
    <property type="match status" value="1"/>
</dbReference>
<evidence type="ECO:0000313" key="4">
    <source>
        <dbReference type="Proteomes" id="UP000825935"/>
    </source>
</evidence>
<name>A0A8T2SZQ1_CERRI</name>
<reference evidence="3" key="1">
    <citation type="submission" date="2021-08" db="EMBL/GenBank/DDBJ databases">
        <title>WGS assembly of Ceratopteris richardii.</title>
        <authorList>
            <person name="Marchant D.B."/>
            <person name="Chen G."/>
            <person name="Jenkins J."/>
            <person name="Shu S."/>
            <person name="Leebens-Mack J."/>
            <person name="Grimwood J."/>
            <person name="Schmutz J."/>
            <person name="Soltis P."/>
            <person name="Soltis D."/>
            <person name="Chen Z.-H."/>
        </authorList>
    </citation>
    <scope>NUCLEOTIDE SEQUENCE</scope>
    <source>
        <strain evidence="3">Whitten #5841</strain>
        <tissue evidence="3">Leaf</tissue>
    </source>
</reference>
<dbReference type="GO" id="GO:0061522">
    <property type="term" value="F:1,4-dihydroxy-2-naphthoyl-CoA thioesterase activity"/>
    <property type="evidence" value="ECO:0007669"/>
    <property type="project" value="TreeGrafter"/>
</dbReference>
<dbReference type="AlphaFoldDB" id="A0A8T2SZQ1"/>
<dbReference type="NCBIfam" id="TIGR00369">
    <property type="entry name" value="unchar_dom_1"/>
    <property type="match status" value="1"/>
</dbReference>
<dbReference type="GO" id="GO:0005777">
    <property type="term" value="C:peroxisome"/>
    <property type="evidence" value="ECO:0007669"/>
    <property type="project" value="TreeGrafter"/>
</dbReference>